<evidence type="ECO:0000313" key="10">
    <source>
        <dbReference type="EMBL" id="AIO67942.1"/>
    </source>
</evidence>
<dbReference type="GO" id="GO:0003700">
    <property type="term" value="F:DNA-binding transcription factor activity"/>
    <property type="evidence" value="ECO:0007669"/>
    <property type="project" value="InterPro"/>
</dbReference>
<dbReference type="InterPro" id="IPR009057">
    <property type="entry name" value="Homeodomain-like_sf"/>
</dbReference>
<evidence type="ECO:0000256" key="7">
    <source>
        <dbReference type="ARBA" id="ARBA00023163"/>
    </source>
</evidence>
<keyword evidence="7" id="KW-0804">Transcription</keyword>
<evidence type="ECO:0000256" key="5">
    <source>
        <dbReference type="ARBA" id="ARBA00023125"/>
    </source>
</evidence>
<name>A0AAI8B900_9BURK</name>
<evidence type="ECO:0000256" key="3">
    <source>
        <dbReference type="ARBA" id="ARBA00022989"/>
    </source>
</evidence>
<dbReference type="Gene3D" id="3.40.50.10490">
    <property type="entry name" value="Glucose-6-phosphate isomerase like protein, domain 1"/>
    <property type="match status" value="1"/>
</dbReference>
<evidence type="ECO:0000256" key="6">
    <source>
        <dbReference type="ARBA" id="ARBA00023152"/>
    </source>
</evidence>
<dbReference type="GO" id="GO:0097367">
    <property type="term" value="F:carbohydrate derivative binding"/>
    <property type="evidence" value="ECO:0007669"/>
    <property type="project" value="InterPro"/>
</dbReference>
<keyword evidence="3" id="KW-0472">Membrane</keyword>
<keyword evidence="5" id="KW-0238">DNA-binding</keyword>
<dbReference type="PANTHER" id="PTHR30514">
    <property type="entry name" value="GLUCOKINASE"/>
    <property type="match status" value="1"/>
</dbReference>
<dbReference type="CDD" id="cd05013">
    <property type="entry name" value="SIS_RpiR"/>
    <property type="match status" value="1"/>
</dbReference>
<evidence type="ECO:0000256" key="2">
    <source>
        <dbReference type="ARBA" id="ARBA00022692"/>
    </source>
</evidence>
<dbReference type="GO" id="GO:0016020">
    <property type="term" value="C:membrane"/>
    <property type="evidence" value="ECO:0007669"/>
    <property type="project" value="UniProtKB-SubCell"/>
</dbReference>
<organism evidence="10 11">
    <name type="scientific">Burkholderia oklahomensis</name>
    <dbReference type="NCBI Taxonomy" id="342113"/>
    <lineage>
        <taxon>Bacteria</taxon>
        <taxon>Pseudomonadati</taxon>
        <taxon>Pseudomonadota</taxon>
        <taxon>Betaproteobacteria</taxon>
        <taxon>Burkholderiales</taxon>
        <taxon>Burkholderiaceae</taxon>
        <taxon>Burkholderia</taxon>
        <taxon>pseudomallei group</taxon>
    </lineage>
</organism>
<keyword evidence="4" id="KW-0805">Transcription regulation</keyword>
<dbReference type="InterPro" id="IPR000281">
    <property type="entry name" value="HTH_RpiR"/>
</dbReference>
<keyword evidence="6" id="KW-0324">Glycolysis</keyword>
<keyword evidence="11" id="KW-1185">Reference proteome</keyword>
<evidence type="ECO:0000256" key="4">
    <source>
        <dbReference type="ARBA" id="ARBA00023015"/>
    </source>
</evidence>
<dbReference type="EMBL" id="CP008726">
    <property type="protein sequence ID" value="AIO67942.1"/>
    <property type="molecule type" value="Genomic_DNA"/>
</dbReference>
<protein>
    <submittedName>
        <fullName evidence="10">SIS domain protein</fullName>
    </submittedName>
</protein>
<dbReference type="InterPro" id="IPR036388">
    <property type="entry name" value="WH-like_DNA-bd_sf"/>
</dbReference>
<keyword evidence="2" id="KW-0812">Transmembrane</keyword>
<dbReference type="Pfam" id="PF01418">
    <property type="entry name" value="HTH_6"/>
    <property type="match status" value="1"/>
</dbReference>
<evidence type="ECO:0000313" key="11">
    <source>
        <dbReference type="Proteomes" id="UP000029424"/>
    </source>
</evidence>
<dbReference type="KEGG" id="bok:DM82_359"/>
<dbReference type="GO" id="GO:0003677">
    <property type="term" value="F:DNA binding"/>
    <property type="evidence" value="ECO:0007669"/>
    <property type="project" value="UniProtKB-KW"/>
</dbReference>
<dbReference type="SUPFAM" id="SSF53697">
    <property type="entry name" value="SIS domain"/>
    <property type="match status" value="1"/>
</dbReference>
<dbReference type="InterPro" id="IPR001347">
    <property type="entry name" value="SIS_dom"/>
</dbReference>
<reference evidence="10 11" key="1">
    <citation type="submission" date="2014-06" db="EMBL/GenBank/DDBJ databases">
        <authorList>
            <person name="Bishop-Lilly K.A."/>
            <person name="Broomall S.M."/>
            <person name="Chain P.S."/>
            <person name="Chertkov O."/>
            <person name="Coyne S.R."/>
            <person name="Daligault H.E."/>
            <person name="Davenport K.W."/>
            <person name="Erkkila T."/>
            <person name="Frey K.G."/>
            <person name="Gibbons H.S."/>
            <person name="Gu W."/>
            <person name="Jaissle J."/>
            <person name="Johnson S.L."/>
            <person name="Koroleva G.I."/>
            <person name="Ladner J.T."/>
            <person name="Lo C.-C."/>
            <person name="Minogue T.D."/>
            <person name="Munk C."/>
            <person name="Palacios G.F."/>
            <person name="Redden C.L."/>
            <person name="Rosenzweig C.N."/>
            <person name="Scholz M.B."/>
            <person name="Teshima H."/>
            <person name="Xu Y."/>
        </authorList>
    </citation>
    <scope>NUCLEOTIDE SEQUENCE [LARGE SCALE GENOMIC DNA]</scope>
    <source>
        <strain evidence="10 11">EO147</strain>
    </source>
</reference>
<dbReference type="InterPro" id="IPR046348">
    <property type="entry name" value="SIS_dom_sf"/>
</dbReference>
<proteinExistence type="predicted"/>
<sequence length="300" mass="32266">MSMSSTDIDSDLFSLIHARLPDLAAAQRLVAKVFLDKPEWAMQAHVNEIAVFAGVSEPTVVRFCRALGFHGLRDFKLRVAQQVALGSVALHRNVTAVDSIDEIVGKVLRSSADILLDIERQLPREQIKRAISALGSAHRVDCYGVGTTSGFVAADAQARLFRFGIQAQTYTDANMQMFSAATLSPGDGVIAVSHFGRMPFLLEAVRVARERGAVVIGICEPGTPLAGECDIPLTFALPASVNAYIGSDACIAHLAIIDILIVGVAFERGAAGIEQLRRLQNVLSPHGLDIFPRPASNKKR</sequence>
<dbReference type="PROSITE" id="PS51464">
    <property type="entry name" value="SIS"/>
    <property type="match status" value="1"/>
</dbReference>
<dbReference type="InterPro" id="IPR047640">
    <property type="entry name" value="RpiR-like"/>
</dbReference>
<dbReference type="InterPro" id="IPR035472">
    <property type="entry name" value="RpiR-like_SIS"/>
</dbReference>
<accession>A0AAI8B900</accession>
<evidence type="ECO:0000259" key="8">
    <source>
        <dbReference type="PROSITE" id="PS51071"/>
    </source>
</evidence>
<dbReference type="Gene3D" id="1.10.10.10">
    <property type="entry name" value="Winged helix-like DNA-binding domain superfamily/Winged helix DNA-binding domain"/>
    <property type="match status" value="1"/>
</dbReference>
<dbReference type="GO" id="GO:0006096">
    <property type="term" value="P:glycolytic process"/>
    <property type="evidence" value="ECO:0007669"/>
    <property type="project" value="UniProtKB-KW"/>
</dbReference>
<gene>
    <name evidence="10" type="ORF">DM82_359</name>
</gene>
<feature type="domain" description="HTH rpiR-type" evidence="8">
    <location>
        <begin position="10"/>
        <end position="86"/>
    </location>
</feature>
<dbReference type="AlphaFoldDB" id="A0AAI8B900"/>
<keyword evidence="3" id="KW-1133">Transmembrane helix</keyword>
<dbReference type="SUPFAM" id="SSF46689">
    <property type="entry name" value="Homeodomain-like"/>
    <property type="match status" value="1"/>
</dbReference>
<feature type="domain" description="SIS" evidence="9">
    <location>
        <begin position="130"/>
        <end position="270"/>
    </location>
</feature>
<dbReference type="Proteomes" id="UP000029424">
    <property type="component" value="Chromosome 1"/>
</dbReference>
<evidence type="ECO:0000259" key="9">
    <source>
        <dbReference type="PROSITE" id="PS51464"/>
    </source>
</evidence>
<dbReference type="PANTHER" id="PTHR30514:SF1">
    <property type="entry name" value="HTH-TYPE TRANSCRIPTIONAL REGULATOR HEXR-RELATED"/>
    <property type="match status" value="1"/>
</dbReference>
<evidence type="ECO:0000256" key="1">
    <source>
        <dbReference type="ARBA" id="ARBA00004167"/>
    </source>
</evidence>
<comment type="subcellular location">
    <subcellularLocation>
        <location evidence="1">Membrane</location>
        <topology evidence="1">Single-pass membrane protein</topology>
    </subcellularLocation>
</comment>
<dbReference type="Pfam" id="PF01380">
    <property type="entry name" value="SIS"/>
    <property type="match status" value="1"/>
</dbReference>
<dbReference type="PROSITE" id="PS51071">
    <property type="entry name" value="HTH_RPIR"/>
    <property type="match status" value="1"/>
</dbReference>